<sequence>MAIKHIMVAHDLSEHAHIALQRAWHLAQQHGARLTILHVMEGHLPPAVLKQNQAAAEELIGQQISRLNAQAELIVVIGRPAQSIVAQQRARSVDLLVMGDHHQDSPQYFTGTTLERVLQRSSAPVLLAVSAEPAVYQQALVPMDFSRCACNALHAAYALLPESATIHAVHILEHAHMHACDTDEHEWQEELFAQLIVDEQKKMPAQGPAISHALHQGELHSCLSEILAQQKPQLLAVGKHGRGVLADVLLGSLAQYFLEHPPCDVLLVR</sequence>
<dbReference type="PANTHER" id="PTHR46268:SF6">
    <property type="entry name" value="UNIVERSAL STRESS PROTEIN UP12"/>
    <property type="match status" value="1"/>
</dbReference>
<dbReference type="Gene3D" id="3.40.50.620">
    <property type="entry name" value="HUPs"/>
    <property type="match status" value="2"/>
</dbReference>
<evidence type="ECO:0000256" key="1">
    <source>
        <dbReference type="ARBA" id="ARBA00008791"/>
    </source>
</evidence>
<dbReference type="Proteomes" id="UP001241056">
    <property type="component" value="Unassembled WGS sequence"/>
</dbReference>
<dbReference type="PANTHER" id="PTHR46268">
    <property type="entry name" value="STRESS RESPONSE PROTEIN NHAX"/>
    <property type="match status" value="1"/>
</dbReference>
<organism evidence="3 4">
    <name type="scientific">Thiopseudomonas acetoxidans</name>
    <dbReference type="NCBI Taxonomy" id="3041622"/>
    <lineage>
        <taxon>Bacteria</taxon>
        <taxon>Pseudomonadati</taxon>
        <taxon>Pseudomonadota</taxon>
        <taxon>Gammaproteobacteria</taxon>
        <taxon>Pseudomonadales</taxon>
        <taxon>Pseudomonadaceae</taxon>
        <taxon>Thiopseudomonas</taxon>
    </lineage>
</organism>
<evidence type="ECO:0000313" key="4">
    <source>
        <dbReference type="Proteomes" id="UP001241056"/>
    </source>
</evidence>
<protein>
    <submittedName>
        <fullName evidence="3">Universal stress protein</fullName>
    </submittedName>
</protein>
<comment type="caution">
    <text evidence="3">The sequence shown here is derived from an EMBL/GenBank/DDBJ whole genome shotgun (WGS) entry which is preliminary data.</text>
</comment>
<comment type="similarity">
    <text evidence="1">Belongs to the universal stress protein A family.</text>
</comment>
<dbReference type="SUPFAM" id="SSF52402">
    <property type="entry name" value="Adenine nucleotide alpha hydrolases-like"/>
    <property type="match status" value="2"/>
</dbReference>
<name>A0ABT7SRG4_9GAMM</name>
<dbReference type="InterPro" id="IPR014729">
    <property type="entry name" value="Rossmann-like_a/b/a_fold"/>
</dbReference>
<dbReference type="PRINTS" id="PR01438">
    <property type="entry name" value="UNVRSLSTRESS"/>
</dbReference>
<keyword evidence="4" id="KW-1185">Reference proteome</keyword>
<dbReference type="Pfam" id="PF00582">
    <property type="entry name" value="Usp"/>
    <property type="match status" value="2"/>
</dbReference>
<evidence type="ECO:0000259" key="2">
    <source>
        <dbReference type="Pfam" id="PF00582"/>
    </source>
</evidence>
<accession>A0ABT7SRG4</accession>
<proteinExistence type="inferred from homology"/>
<gene>
    <name evidence="3" type="ORF">QEZ41_10980</name>
</gene>
<dbReference type="RefSeq" id="WP_289411638.1">
    <property type="nucleotide sequence ID" value="NZ_JAUCDY010000016.1"/>
</dbReference>
<dbReference type="EMBL" id="JAUCDY010000016">
    <property type="protein sequence ID" value="MDM7858788.1"/>
    <property type="molecule type" value="Genomic_DNA"/>
</dbReference>
<dbReference type="CDD" id="cd00293">
    <property type="entry name" value="USP-like"/>
    <property type="match status" value="2"/>
</dbReference>
<reference evidence="3 4" key="1">
    <citation type="submission" date="2023-06" db="EMBL/GenBank/DDBJ databases">
        <title>Thiopseudomonas sp. CY1220 draft genome sequence.</title>
        <authorList>
            <person name="Zhao G."/>
            <person name="An M."/>
        </authorList>
    </citation>
    <scope>NUCLEOTIDE SEQUENCE [LARGE SCALE GENOMIC DNA]</scope>
    <source>
        <strain evidence="3 4">CY1220</strain>
    </source>
</reference>
<evidence type="ECO:0000313" key="3">
    <source>
        <dbReference type="EMBL" id="MDM7858788.1"/>
    </source>
</evidence>
<dbReference type="InterPro" id="IPR006016">
    <property type="entry name" value="UspA"/>
</dbReference>
<feature type="domain" description="UspA" evidence="2">
    <location>
        <begin position="136"/>
        <end position="269"/>
    </location>
</feature>
<dbReference type="InterPro" id="IPR006015">
    <property type="entry name" value="Universal_stress_UspA"/>
</dbReference>
<feature type="domain" description="UspA" evidence="2">
    <location>
        <begin position="3"/>
        <end position="127"/>
    </location>
</feature>